<dbReference type="EMBL" id="CAJVPW010007369">
    <property type="protein sequence ID" value="CAG8580174.1"/>
    <property type="molecule type" value="Genomic_DNA"/>
</dbReference>
<sequence length="39" mass="4527">QYEELLTDFSDNNTNGNNTDDHNVDVNKTVLKVRNLFND</sequence>
<name>A0ACA9MAF9_9GLOM</name>
<feature type="non-terminal residue" evidence="1">
    <location>
        <position position="1"/>
    </location>
</feature>
<organism evidence="1 2">
    <name type="scientific">Cetraspora pellucida</name>
    <dbReference type="NCBI Taxonomy" id="1433469"/>
    <lineage>
        <taxon>Eukaryota</taxon>
        <taxon>Fungi</taxon>
        <taxon>Fungi incertae sedis</taxon>
        <taxon>Mucoromycota</taxon>
        <taxon>Glomeromycotina</taxon>
        <taxon>Glomeromycetes</taxon>
        <taxon>Diversisporales</taxon>
        <taxon>Gigasporaceae</taxon>
        <taxon>Cetraspora</taxon>
    </lineage>
</organism>
<comment type="caution">
    <text evidence="1">The sequence shown here is derived from an EMBL/GenBank/DDBJ whole genome shotgun (WGS) entry which is preliminary data.</text>
</comment>
<evidence type="ECO:0000313" key="2">
    <source>
        <dbReference type="Proteomes" id="UP000789366"/>
    </source>
</evidence>
<evidence type="ECO:0000313" key="1">
    <source>
        <dbReference type="EMBL" id="CAG8580174.1"/>
    </source>
</evidence>
<accession>A0ACA9MAF9</accession>
<gene>
    <name evidence="1" type="ORF">SPELUC_LOCUS6331</name>
</gene>
<keyword evidence="2" id="KW-1185">Reference proteome</keyword>
<reference evidence="1" key="1">
    <citation type="submission" date="2021-06" db="EMBL/GenBank/DDBJ databases">
        <authorList>
            <person name="Kallberg Y."/>
            <person name="Tangrot J."/>
            <person name="Rosling A."/>
        </authorList>
    </citation>
    <scope>NUCLEOTIDE SEQUENCE</scope>
    <source>
        <strain evidence="1">28 12/20/2015</strain>
    </source>
</reference>
<protein>
    <submittedName>
        <fullName evidence="1">10013_t:CDS:1</fullName>
    </submittedName>
</protein>
<dbReference type="Proteomes" id="UP000789366">
    <property type="component" value="Unassembled WGS sequence"/>
</dbReference>
<proteinExistence type="predicted"/>